<dbReference type="KEGG" id="nci:NCTC10296_00274"/>
<dbReference type="GO" id="GO:0001216">
    <property type="term" value="F:DNA-binding transcription activator activity"/>
    <property type="evidence" value="ECO:0007669"/>
    <property type="project" value="InterPro"/>
</dbReference>
<feature type="domain" description="RNA polymerase sigma factor 54 DNA-binding" evidence="11">
    <location>
        <begin position="294"/>
        <end position="450"/>
    </location>
</feature>
<accession>A0A448D5E9</accession>
<dbReference type="GO" id="GO:0016779">
    <property type="term" value="F:nucleotidyltransferase activity"/>
    <property type="evidence" value="ECO:0007669"/>
    <property type="project" value="UniProtKB-KW"/>
</dbReference>
<evidence type="ECO:0000256" key="6">
    <source>
        <dbReference type="ARBA" id="ARBA00023082"/>
    </source>
</evidence>
<dbReference type="GO" id="GO:0000428">
    <property type="term" value="C:DNA-directed RNA polymerase complex"/>
    <property type="evidence" value="ECO:0007669"/>
    <property type="project" value="UniProtKB-KW"/>
</dbReference>
<evidence type="ECO:0000256" key="5">
    <source>
        <dbReference type="ARBA" id="ARBA00023015"/>
    </source>
</evidence>
<evidence type="ECO:0000256" key="4">
    <source>
        <dbReference type="ARBA" id="ARBA00022695"/>
    </source>
</evidence>
<evidence type="ECO:0000259" key="12">
    <source>
        <dbReference type="Pfam" id="PF04963"/>
    </source>
</evidence>
<dbReference type="GO" id="GO:0003677">
    <property type="term" value="F:DNA binding"/>
    <property type="evidence" value="ECO:0007669"/>
    <property type="project" value="UniProtKB-KW"/>
</dbReference>
<keyword evidence="10" id="KW-0175">Coiled coil</keyword>
<dbReference type="Gene3D" id="1.10.10.60">
    <property type="entry name" value="Homeodomain-like"/>
    <property type="match status" value="1"/>
</dbReference>
<evidence type="ECO:0000259" key="11">
    <source>
        <dbReference type="Pfam" id="PF04552"/>
    </source>
</evidence>
<keyword evidence="14" id="KW-1185">Reference proteome</keyword>
<keyword evidence="8 9" id="KW-0804">Transcription</keyword>
<dbReference type="PANTHER" id="PTHR32248">
    <property type="entry name" value="RNA POLYMERASE SIGMA-54 FACTOR"/>
    <property type="match status" value="1"/>
</dbReference>
<keyword evidence="7 9" id="KW-0238">DNA-binding</keyword>
<feature type="domain" description="RNA polymerase sigma factor 54 core-binding" evidence="12">
    <location>
        <begin position="83"/>
        <end position="278"/>
    </location>
</feature>
<evidence type="ECO:0000313" key="14">
    <source>
        <dbReference type="Proteomes" id="UP000279284"/>
    </source>
</evidence>
<dbReference type="InterPro" id="IPR000394">
    <property type="entry name" value="RNA_pol_sigma_54"/>
</dbReference>
<protein>
    <recommendedName>
        <fullName evidence="9">RNA polymerase sigma-54 factor</fullName>
    </recommendedName>
</protein>
<dbReference type="GO" id="GO:0016987">
    <property type="term" value="F:sigma factor activity"/>
    <property type="evidence" value="ECO:0007669"/>
    <property type="project" value="UniProtKB-KW"/>
</dbReference>
<sequence length="452" mass="50978">MSGQSFHLKLKQTQQLNQTMQQSLRILQMSGIELEREVEDWLQDNPLLERGEVPEAPLEQSTISATIASRNKISGDEAEDIWATIAEEEDFINYLHKQVCEHPLSQLEAARVHILIDFLDEQGYLTDSITEVIDHCPLEWMLDEDEMREALDHLQTFDPPGVGAASLTESLLLQLQRLPASPARQCAAKIVHMYLDDLSKSVSQNIAKLKKHFPNYDVNVIQTALEMVAQLNPFPAYGFASAEPTSYIQPDVIIKEDKEGRWVVQSNEAAWPRIQINHELSDALKEEGGMDSVWREKIQEARQKVESLELRKSTVLRLAEYIVEKQEDFFVFGEIGLTPMLLKDAAQKLDVAESTVSRAVNQKYLSCPRGLFALRYFFTQAVSAEEGGEGVSQSAVKAMLVQLIARENKKKPYSDEAISGLLKQQGVDIARRTVAKYREALGIPPASQRKES</sequence>
<dbReference type="Proteomes" id="UP000279284">
    <property type="component" value="Chromosome"/>
</dbReference>
<dbReference type="Gene3D" id="1.10.10.1330">
    <property type="entry name" value="RNA polymerase sigma-54 factor, core-binding domain"/>
    <property type="match status" value="1"/>
</dbReference>
<dbReference type="NCBIfam" id="TIGR02395">
    <property type="entry name" value="rpoN_sigma"/>
    <property type="match status" value="1"/>
</dbReference>
<dbReference type="GO" id="GO:0006352">
    <property type="term" value="P:DNA-templated transcription initiation"/>
    <property type="evidence" value="ECO:0007669"/>
    <property type="project" value="InterPro"/>
</dbReference>
<evidence type="ECO:0000256" key="7">
    <source>
        <dbReference type="ARBA" id="ARBA00023125"/>
    </source>
</evidence>
<evidence type="ECO:0000256" key="1">
    <source>
        <dbReference type="ARBA" id="ARBA00008798"/>
    </source>
</evidence>
<evidence type="ECO:0000256" key="2">
    <source>
        <dbReference type="ARBA" id="ARBA00022478"/>
    </source>
</evidence>
<name>A0A448D5E9_9NEIS</name>
<dbReference type="InterPro" id="IPR007046">
    <property type="entry name" value="RNA_pol_sigma_54_core-bd"/>
</dbReference>
<dbReference type="OrthoDB" id="9814402at2"/>
<dbReference type="InterPro" id="IPR038709">
    <property type="entry name" value="RpoN_core-bd_sf"/>
</dbReference>
<dbReference type="PIRSF" id="PIRSF000774">
    <property type="entry name" value="RpoN"/>
    <property type="match status" value="1"/>
</dbReference>
<evidence type="ECO:0000256" key="8">
    <source>
        <dbReference type="ARBA" id="ARBA00023163"/>
    </source>
</evidence>
<comment type="similarity">
    <text evidence="1 9">Belongs to the sigma-54 factor family.</text>
</comment>
<evidence type="ECO:0000256" key="3">
    <source>
        <dbReference type="ARBA" id="ARBA00022679"/>
    </source>
</evidence>
<dbReference type="PROSITE" id="PS00718">
    <property type="entry name" value="SIGMA54_2"/>
    <property type="match status" value="1"/>
</dbReference>
<organism evidence="13 14">
    <name type="scientific">Neisseria canis</name>
    <dbReference type="NCBI Taxonomy" id="493"/>
    <lineage>
        <taxon>Bacteria</taxon>
        <taxon>Pseudomonadati</taxon>
        <taxon>Pseudomonadota</taxon>
        <taxon>Betaproteobacteria</taxon>
        <taxon>Neisseriales</taxon>
        <taxon>Neisseriaceae</taxon>
        <taxon>Neisseria</taxon>
    </lineage>
</organism>
<proteinExistence type="inferred from homology"/>
<dbReference type="AlphaFoldDB" id="A0A448D5E9"/>
<keyword evidence="5 9" id="KW-0805">Transcription regulation</keyword>
<keyword evidence="2 9" id="KW-0240">DNA-directed RNA polymerase</keyword>
<keyword evidence="3 9" id="KW-0808">Transferase</keyword>
<keyword evidence="4 9" id="KW-0548">Nucleotidyltransferase</keyword>
<comment type="function">
    <text evidence="9">Sigma factors are initiation factors that promote the attachment of RNA polymerase to specific initiation sites and are then released.</text>
</comment>
<reference evidence="13 14" key="1">
    <citation type="submission" date="2018-12" db="EMBL/GenBank/DDBJ databases">
        <authorList>
            <consortium name="Pathogen Informatics"/>
        </authorList>
    </citation>
    <scope>NUCLEOTIDE SEQUENCE [LARGE SCALE GENOMIC DNA]</scope>
    <source>
        <strain evidence="13 14">NCTC10296</strain>
    </source>
</reference>
<evidence type="ECO:0000256" key="10">
    <source>
        <dbReference type="SAM" id="Coils"/>
    </source>
</evidence>
<dbReference type="InterPro" id="IPR007634">
    <property type="entry name" value="RNA_pol_sigma_54_DNA-bd"/>
</dbReference>
<dbReference type="EMBL" id="LR134313">
    <property type="protein sequence ID" value="VEE99309.1"/>
    <property type="molecule type" value="Genomic_DNA"/>
</dbReference>
<feature type="coiled-coil region" evidence="10">
    <location>
        <begin position="291"/>
        <end position="318"/>
    </location>
</feature>
<dbReference type="Pfam" id="PF04552">
    <property type="entry name" value="Sigma54_DBD"/>
    <property type="match status" value="1"/>
</dbReference>
<dbReference type="RefSeq" id="WP_085415354.1">
    <property type="nucleotide sequence ID" value="NZ_CAUJPY010000002.1"/>
</dbReference>
<dbReference type="STRING" id="493.BWD07_00120"/>
<dbReference type="PRINTS" id="PR00045">
    <property type="entry name" value="SIGMA54FCT"/>
</dbReference>
<evidence type="ECO:0000313" key="13">
    <source>
        <dbReference type="EMBL" id="VEE99309.1"/>
    </source>
</evidence>
<dbReference type="Pfam" id="PF04963">
    <property type="entry name" value="Sigma54_CBD"/>
    <property type="match status" value="1"/>
</dbReference>
<keyword evidence="6 9" id="KW-0731">Sigma factor</keyword>
<dbReference type="PROSITE" id="PS50044">
    <property type="entry name" value="SIGMA54_3"/>
    <property type="match status" value="1"/>
</dbReference>
<evidence type="ECO:0000256" key="9">
    <source>
        <dbReference type="PIRNR" id="PIRNR000774"/>
    </source>
</evidence>
<gene>
    <name evidence="13" type="ORF">NCTC10296_00274</name>
</gene>
<dbReference type="Pfam" id="PF00309">
    <property type="entry name" value="Sigma54_AID"/>
    <property type="match status" value="1"/>
</dbReference>
<dbReference type="PANTHER" id="PTHR32248:SF4">
    <property type="entry name" value="RNA POLYMERASE SIGMA-54 FACTOR"/>
    <property type="match status" value="1"/>
</dbReference>